<dbReference type="SUPFAM" id="SSF118116">
    <property type="entry name" value="DNA mismatch repair protein MutL"/>
    <property type="match status" value="1"/>
</dbReference>
<dbReference type="InterPro" id="IPR042120">
    <property type="entry name" value="MutL_C_dimsub"/>
</dbReference>
<dbReference type="HAMAP" id="MF_00149">
    <property type="entry name" value="DNA_mis_repair"/>
    <property type="match status" value="1"/>
</dbReference>
<dbReference type="CDD" id="cd16926">
    <property type="entry name" value="HATPase_MutL-MLH-PMS-like"/>
    <property type="match status" value="1"/>
</dbReference>
<keyword evidence="9" id="KW-1185">Reference proteome</keyword>
<evidence type="ECO:0000259" key="6">
    <source>
        <dbReference type="SMART" id="SM00853"/>
    </source>
</evidence>
<dbReference type="InterPro" id="IPR002099">
    <property type="entry name" value="MutL/Mlh/PMS"/>
</dbReference>
<dbReference type="Pfam" id="PF13589">
    <property type="entry name" value="HATPase_c_3"/>
    <property type="match status" value="1"/>
</dbReference>
<dbReference type="SMART" id="SM01340">
    <property type="entry name" value="DNA_mis_repair"/>
    <property type="match status" value="1"/>
</dbReference>
<dbReference type="PANTHER" id="PTHR10073">
    <property type="entry name" value="DNA MISMATCH REPAIR PROTEIN MLH, PMS, MUTL"/>
    <property type="match status" value="1"/>
</dbReference>
<evidence type="ECO:0000313" key="9">
    <source>
        <dbReference type="Proteomes" id="UP000182882"/>
    </source>
</evidence>
<dbReference type="Gene3D" id="3.30.1540.20">
    <property type="entry name" value="MutL, C-terminal domain, dimerisation subdomain"/>
    <property type="match status" value="1"/>
</dbReference>
<dbReference type="InterPro" id="IPR020568">
    <property type="entry name" value="Ribosomal_Su5_D2-typ_SF"/>
</dbReference>
<dbReference type="Pfam" id="PF08676">
    <property type="entry name" value="MutL_C"/>
    <property type="match status" value="1"/>
</dbReference>
<organism evidence="8 9">
    <name type="scientific">Nitrosomonas ureae</name>
    <dbReference type="NCBI Taxonomy" id="44577"/>
    <lineage>
        <taxon>Bacteria</taxon>
        <taxon>Pseudomonadati</taxon>
        <taxon>Pseudomonadota</taxon>
        <taxon>Betaproteobacteria</taxon>
        <taxon>Nitrosomonadales</taxon>
        <taxon>Nitrosomonadaceae</taxon>
        <taxon>Nitrosomonas</taxon>
    </lineage>
</organism>
<evidence type="ECO:0000256" key="2">
    <source>
        <dbReference type="ARBA" id="ARBA00021975"/>
    </source>
</evidence>
<dbReference type="Gene3D" id="3.30.565.10">
    <property type="entry name" value="Histidine kinase-like ATPase, C-terminal domain"/>
    <property type="match status" value="1"/>
</dbReference>
<reference evidence="9" key="1">
    <citation type="submission" date="2016-10" db="EMBL/GenBank/DDBJ databases">
        <authorList>
            <person name="Varghese N."/>
            <person name="Submissions S."/>
        </authorList>
    </citation>
    <scope>NUCLEOTIDE SEQUENCE [LARGE SCALE GENOMIC DNA]</scope>
    <source>
        <strain evidence="9">Nm10</strain>
    </source>
</reference>
<feature type="domain" description="DNA mismatch repair protein S5" evidence="7">
    <location>
        <begin position="225"/>
        <end position="343"/>
    </location>
</feature>
<dbReference type="InterPro" id="IPR042121">
    <property type="entry name" value="MutL_C_regsub"/>
</dbReference>
<dbReference type="GO" id="GO:0005524">
    <property type="term" value="F:ATP binding"/>
    <property type="evidence" value="ECO:0007669"/>
    <property type="project" value="InterPro"/>
</dbReference>
<evidence type="ECO:0000256" key="1">
    <source>
        <dbReference type="ARBA" id="ARBA00006082"/>
    </source>
</evidence>
<evidence type="ECO:0000259" key="7">
    <source>
        <dbReference type="SMART" id="SM01340"/>
    </source>
</evidence>
<dbReference type="Gene3D" id="3.30.230.10">
    <property type="match status" value="1"/>
</dbReference>
<dbReference type="EMBL" id="FNLN01000003">
    <property type="protein sequence ID" value="SDT85077.1"/>
    <property type="molecule type" value="Genomic_DNA"/>
</dbReference>
<dbReference type="InterPro" id="IPR014762">
    <property type="entry name" value="DNA_mismatch_repair_CS"/>
</dbReference>
<dbReference type="InterPro" id="IPR038973">
    <property type="entry name" value="MutL/Mlh/Pms-like"/>
</dbReference>
<sequence>MDIQLHIIITTFKNLLNMATIKPLPELLINQIAAGEVVERPAAALKEILENSVDAGATKINVQLQQGGVKQIRVADDGFGIAKDELQLALTRHSTSKISTLEDLHQITSLGFRGEALASIAAISRLSLASRQVEQIHAWQILVEGKSVSQPMPSSLAQGTTLDVNDLYFNIPARRKFLKSEATEFAHCDETFKRIALSQSGIEFVLQHNGKARRHLRAGDPAQRIASVLGEEFKQAAAWIDEQSAEMHLHGMVALPAYARSSRDTQYFFVNHRFVNDKLISHALREAYRDVLHLGRHPAFVLFLDIHPGSVDVNVHPTKTEVRFREPRALHQFIFHAINKALASPHKELPSGELTSIARPYQIYPKTDQTQGGTVSQPTSFYGTLFGTEARSIPTLPVNIDPTAPAIKPDKSIAIENNQDNHPLGFALGQLHGIYILAQNARGLIVVDMHAAHERILYEKLKQALDQHEISMQPLLIPVTFYAEHLEIAAIEENQAILDRLGFEIAVLSPTTVAVRAVPATLQHADIAQLARDILREIREYGASQILAAKRNEILATMACHGAIRANRKLTLEEMNALLREMEMTERAAQCNHGRPTWFETSLADLDKLFMRGK</sequence>
<dbReference type="Pfam" id="PF01119">
    <property type="entry name" value="DNA_mis_repair"/>
    <property type="match status" value="1"/>
</dbReference>
<dbReference type="PANTHER" id="PTHR10073:SF12">
    <property type="entry name" value="DNA MISMATCH REPAIR PROTEIN MLH1"/>
    <property type="match status" value="1"/>
</dbReference>
<dbReference type="PROSITE" id="PS00058">
    <property type="entry name" value="DNA_MISMATCH_REPAIR_1"/>
    <property type="match status" value="1"/>
</dbReference>
<comment type="similarity">
    <text evidence="1 5">Belongs to the DNA mismatch repair MutL/HexB family.</text>
</comment>
<dbReference type="CDD" id="cd03482">
    <property type="entry name" value="MutL_Trans_MutL"/>
    <property type="match status" value="1"/>
</dbReference>
<dbReference type="AlphaFoldDB" id="A0A1H2DQA0"/>
<proteinExistence type="inferred from homology"/>
<dbReference type="SMART" id="SM00853">
    <property type="entry name" value="MutL_C"/>
    <property type="match status" value="1"/>
</dbReference>
<dbReference type="InterPro" id="IPR014790">
    <property type="entry name" value="MutL_C"/>
</dbReference>
<dbReference type="InterPro" id="IPR020667">
    <property type="entry name" value="DNA_mismatch_repair_MutL"/>
</dbReference>
<evidence type="ECO:0000256" key="4">
    <source>
        <dbReference type="ARBA" id="ARBA00023204"/>
    </source>
</evidence>
<dbReference type="InterPro" id="IPR036890">
    <property type="entry name" value="HATPase_C_sf"/>
</dbReference>
<name>A0A1H2DQA0_9PROT</name>
<evidence type="ECO:0000256" key="5">
    <source>
        <dbReference type="HAMAP-Rule" id="MF_00149"/>
    </source>
</evidence>
<evidence type="ECO:0000256" key="3">
    <source>
        <dbReference type="ARBA" id="ARBA00022763"/>
    </source>
</evidence>
<dbReference type="InterPro" id="IPR013507">
    <property type="entry name" value="DNA_mismatch_S5_2-like"/>
</dbReference>
<protein>
    <recommendedName>
        <fullName evidence="2 5">DNA mismatch repair protein MutL</fullName>
    </recommendedName>
</protein>
<dbReference type="GO" id="GO:0032300">
    <property type="term" value="C:mismatch repair complex"/>
    <property type="evidence" value="ECO:0007669"/>
    <property type="project" value="InterPro"/>
</dbReference>
<feature type="domain" description="MutL C-terminal dimerisation" evidence="6">
    <location>
        <begin position="427"/>
        <end position="570"/>
    </location>
</feature>
<keyword evidence="4 5" id="KW-0234">DNA repair</keyword>
<dbReference type="GO" id="GO:0016887">
    <property type="term" value="F:ATP hydrolysis activity"/>
    <property type="evidence" value="ECO:0007669"/>
    <property type="project" value="InterPro"/>
</dbReference>
<comment type="function">
    <text evidence="5">This protein is involved in the repair of mismatches in DNA. It is required for dam-dependent methyl-directed DNA mismatch repair. May act as a 'molecular matchmaker', a protein that promotes the formation of a stable complex between two or more DNA-binding proteins in an ATP-dependent manner without itself being part of a final effector complex.</text>
</comment>
<evidence type="ECO:0000313" key="8">
    <source>
        <dbReference type="EMBL" id="SDT85077.1"/>
    </source>
</evidence>
<dbReference type="GO" id="GO:0140664">
    <property type="term" value="F:ATP-dependent DNA damage sensor activity"/>
    <property type="evidence" value="ECO:0007669"/>
    <property type="project" value="InterPro"/>
</dbReference>
<dbReference type="Gene3D" id="3.30.1370.100">
    <property type="entry name" value="MutL, C-terminal domain, regulatory subdomain"/>
    <property type="match status" value="1"/>
</dbReference>
<dbReference type="NCBIfam" id="TIGR00585">
    <property type="entry name" value="mutl"/>
    <property type="match status" value="1"/>
</dbReference>
<dbReference type="GO" id="GO:0006298">
    <property type="term" value="P:mismatch repair"/>
    <property type="evidence" value="ECO:0007669"/>
    <property type="project" value="UniProtKB-UniRule"/>
</dbReference>
<dbReference type="SUPFAM" id="SSF55874">
    <property type="entry name" value="ATPase domain of HSP90 chaperone/DNA topoisomerase II/histidine kinase"/>
    <property type="match status" value="1"/>
</dbReference>
<dbReference type="Proteomes" id="UP000182882">
    <property type="component" value="Unassembled WGS sequence"/>
</dbReference>
<dbReference type="InterPro" id="IPR037198">
    <property type="entry name" value="MutL_C_sf"/>
</dbReference>
<keyword evidence="3 5" id="KW-0227">DNA damage</keyword>
<accession>A0A1H2DQA0</accession>
<dbReference type="SUPFAM" id="SSF54211">
    <property type="entry name" value="Ribosomal protein S5 domain 2-like"/>
    <property type="match status" value="1"/>
</dbReference>
<dbReference type="GO" id="GO:0030983">
    <property type="term" value="F:mismatched DNA binding"/>
    <property type="evidence" value="ECO:0007669"/>
    <property type="project" value="InterPro"/>
</dbReference>
<gene>
    <name evidence="5" type="primary">mutL</name>
    <name evidence="8" type="ORF">SAMN05216406_10364</name>
</gene>
<dbReference type="InterPro" id="IPR014721">
    <property type="entry name" value="Ribsml_uS5_D2-typ_fold_subgr"/>
</dbReference>
<dbReference type="FunFam" id="3.30.565.10:FF:000003">
    <property type="entry name" value="DNA mismatch repair endonuclease MutL"/>
    <property type="match status" value="1"/>
</dbReference>